<dbReference type="RefSeq" id="WP_377262518.1">
    <property type="nucleotide sequence ID" value="NZ_JBHLUH010000100.1"/>
</dbReference>
<sequence length="104" mass="10356">MADIDEDIQAALDAVAQARADHSDVALLGALHILAARLSQAGRSSESAGLGLEAAGVLAATAVTGDPLQGMASNAVYIGAYISPGDEAIAVTSTAVNVFRGLHV</sequence>
<feature type="non-terminal residue" evidence="1">
    <location>
        <position position="104"/>
    </location>
</feature>
<proteinExistence type="predicted"/>
<evidence type="ECO:0000313" key="1">
    <source>
        <dbReference type="EMBL" id="MFC0534107.1"/>
    </source>
</evidence>
<accession>A0ABV6MI52</accession>
<evidence type="ECO:0000313" key="2">
    <source>
        <dbReference type="Proteomes" id="UP001589867"/>
    </source>
</evidence>
<organism evidence="1 2">
    <name type="scientific">Phytohabitans kaempferiae</name>
    <dbReference type="NCBI Taxonomy" id="1620943"/>
    <lineage>
        <taxon>Bacteria</taxon>
        <taxon>Bacillati</taxon>
        <taxon>Actinomycetota</taxon>
        <taxon>Actinomycetes</taxon>
        <taxon>Micromonosporales</taxon>
        <taxon>Micromonosporaceae</taxon>
    </lineage>
</organism>
<comment type="caution">
    <text evidence="1">The sequence shown here is derived from an EMBL/GenBank/DDBJ whole genome shotgun (WGS) entry which is preliminary data.</text>
</comment>
<gene>
    <name evidence="1" type="ORF">ACFFIA_41585</name>
</gene>
<evidence type="ECO:0008006" key="3">
    <source>
        <dbReference type="Google" id="ProtNLM"/>
    </source>
</evidence>
<name>A0ABV6MI52_9ACTN</name>
<dbReference type="EMBL" id="JBHLUH010000100">
    <property type="protein sequence ID" value="MFC0534107.1"/>
    <property type="molecule type" value="Genomic_DNA"/>
</dbReference>
<dbReference type="Proteomes" id="UP001589867">
    <property type="component" value="Unassembled WGS sequence"/>
</dbReference>
<protein>
    <recommendedName>
        <fullName evidence="3">PE domain-containing protein</fullName>
    </recommendedName>
</protein>
<reference evidence="1 2" key="1">
    <citation type="submission" date="2024-09" db="EMBL/GenBank/DDBJ databases">
        <authorList>
            <person name="Sun Q."/>
            <person name="Mori K."/>
        </authorList>
    </citation>
    <scope>NUCLEOTIDE SEQUENCE [LARGE SCALE GENOMIC DNA]</scope>
    <source>
        <strain evidence="1 2">TBRC 3947</strain>
    </source>
</reference>
<keyword evidence="2" id="KW-1185">Reference proteome</keyword>